<feature type="compositionally biased region" description="Basic residues" evidence="1">
    <location>
        <begin position="17"/>
        <end position="27"/>
    </location>
</feature>
<gene>
    <name evidence="2" type="ORF">RUM43_009944</name>
</gene>
<dbReference type="AlphaFoldDB" id="A0AAN8PKP3"/>
<dbReference type="EMBL" id="JAWJWE010000004">
    <property type="protein sequence ID" value="KAK6636285.1"/>
    <property type="molecule type" value="Genomic_DNA"/>
</dbReference>
<feature type="non-terminal residue" evidence="2">
    <location>
        <position position="1"/>
    </location>
</feature>
<accession>A0AAN8PKP3</accession>
<sequence>TSKRCRVFTKGTTTFGKKTKERKRQQRKQQQQQQKRGSSVPPRGDSTVGTEKKAAKCPVLSETLRIKALSEWFM</sequence>
<name>A0AAN8PKP3_POLSC</name>
<organism evidence="2 3">
    <name type="scientific">Polyplax serrata</name>
    <name type="common">Common mouse louse</name>
    <dbReference type="NCBI Taxonomy" id="468196"/>
    <lineage>
        <taxon>Eukaryota</taxon>
        <taxon>Metazoa</taxon>
        <taxon>Ecdysozoa</taxon>
        <taxon>Arthropoda</taxon>
        <taxon>Hexapoda</taxon>
        <taxon>Insecta</taxon>
        <taxon>Pterygota</taxon>
        <taxon>Neoptera</taxon>
        <taxon>Paraneoptera</taxon>
        <taxon>Psocodea</taxon>
        <taxon>Troctomorpha</taxon>
        <taxon>Phthiraptera</taxon>
        <taxon>Anoplura</taxon>
        <taxon>Polyplacidae</taxon>
        <taxon>Polyplax</taxon>
    </lineage>
</organism>
<evidence type="ECO:0000313" key="2">
    <source>
        <dbReference type="EMBL" id="KAK6636285.1"/>
    </source>
</evidence>
<reference evidence="2 3" key="1">
    <citation type="submission" date="2023-10" db="EMBL/GenBank/DDBJ databases">
        <title>Genomes of two closely related lineages of the louse Polyplax serrata with different host specificities.</title>
        <authorList>
            <person name="Martinu J."/>
            <person name="Tarabai H."/>
            <person name="Stefka J."/>
            <person name="Hypsa V."/>
        </authorList>
    </citation>
    <scope>NUCLEOTIDE SEQUENCE [LARGE SCALE GENOMIC DNA]</scope>
    <source>
        <strain evidence="2">HR10_N</strain>
    </source>
</reference>
<proteinExistence type="predicted"/>
<protein>
    <submittedName>
        <fullName evidence="2">Uncharacterized protein</fullName>
    </submittedName>
</protein>
<evidence type="ECO:0000256" key="1">
    <source>
        <dbReference type="SAM" id="MobiDB-lite"/>
    </source>
</evidence>
<dbReference type="Proteomes" id="UP001372834">
    <property type="component" value="Unassembled WGS sequence"/>
</dbReference>
<feature type="region of interest" description="Disordered" evidence="1">
    <location>
        <begin position="1"/>
        <end position="54"/>
    </location>
</feature>
<evidence type="ECO:0000313" key="3">
    <source>
        <dbReference type="Proteomes" id="UP001372834"/>
    </source>
</evidence>
<comment type="caution">
    <text evidence="2">The sequence shown here is derived from an EMBL/GenBank/DDBJ whole genome shotgun (WGS) entry which is preliminary data.</text>
</comment>